<gene>
    <name evidence="2" type="ORF">LSTR_LSTR012712</name>
</gene>
<feature type="region of interest" description="Disordered" evidence="1">
    <location>
        <begin position="156"/>
        <end position="180"/>
    </location>
</feature>
<keyword evidence="3" id="KW-1185">Reference proteome</keyword>
<dbReference type="AlphaFoldDB" id="A0A482WTH5"/>
<feature type="compositionally biased region" description="Low complexity" evidence="1">
    <location>
        <begin position="1"/>
        <end position="11"/>
    </location>
</feature>
<comment type="caution">
    <text evidence="2">The sequence shown here is derived from an EMBL/GenBank/DDBJ whole genome shotgun (WGS) entry which is preliminary data.</text>
</comment>
<reference evidence="2 3" key="1">
    <citation type="journal article" date="2017" name="Gigascience">
        <title>Genome sequence of the small brown planthopper, Laodelphax striatellus.</title>
        <authorList>
            <person name="Zhu J."/>
            <person name="Jiang F."/>
            <person name="Wang X."/>
            <person name="Yang P."/>
            <person name="Bao Y."/>
            <person name="Zhao W."/>
            <person name="Wang W."/>
            <person name="Lu H."/>
            <person name="Wang Q."/>
            <person name="Cui N."/>
            <person name="Li J."/>
            <person name="Chen X."/>
            <person name="Luo L."/>
            <person name="Yu J."/>
            <person name="Kang L."/>
            <person name="Cui F."/>
        </authorList>
    </citation>
    <scope>NUCLEOTIDE SEQUENCE [LARGE SCALE GENOMIC DNA]</scope>
    <source>
        <strain evidence="2">Lst14</strain>
    </source>
</reference>
<dbReference type="EMBL" id="QKKF02025466">
    <property type="protein sequence ID" value="RZF36834.1"/>
    <property type="molecule type" value="Genomic_DNA"/>
</dbReference>
<feature type="compositionally biased region" description="Polar residues" evidence="1">
    <location>
        <begin position="23"/>
        <end position="32"/>
    </location>
</feature>
<evidence type="ECO:0000313" key="2">
    <source>
        <dbReference type="EMBL" id="RZF36834.1"/>
    </source>
</evidence>
<sequence length="206" mass="22731">MESPQPRSSRSSWRDLLDPPSPLDSQCTTSSEFEPFSDDELSDMDLALFEPAQDADAGCWDDACSLCCQCCARIPLPPPNVYIVTNFDKEIGPGTRLHDVEWEPYFCVLLQDEQTLTAYRSEELAIGDALFVELPRVRLDGGAKAFRQRWGYEGGNAPAAPPLMEEDEGEEGHTADEGETVSLREEVFLPSSPLGRGGRVVKALDC</sequence>
<name>A0A482WTH5_LAOST</name>
<feature type="region of interest" description="Disordered" evidence="1">
    <location>
        <begin position="1"/>
        <end position="35"/>
    </location>
</feature>
<proteinExistence type="predicted"/>
<organism evidence="2 3">
    <name type="scientific">Laodelphax striatellus</name>
    <name type="common">Small brown planthopper</name>
    <name type="synonym">Delphax striatella</name>
    <dbReference type="NCBI Taxonomy" id="195883"/>
    <lineage>
        <taxon>Eukaryota</taxon>
        <taxon>Metazoa</taxon>
        <taxon>Ecdysozoa</taxon>
        <taxon>Arthropoda</taxon>
        <taxon>Hexapoda</taxon>
        <taxon>Insecta</taxon>
        <taxon>Pterygota</taxon>
        <taxon>Neoptera</taxon>
        <taxon>Paraneoptera</taxon>
        <taxon>Hemiptera</taxon>
        <taxon>Auchenorrhyncha</taxon>
        <taxon>Fulgoroidea</taxon>
        <taxon>Delphacidae</taxon>
        <taxon>Criomorphinae</taxon>
        <taxon>Laodelphax</taxon>
    </lineage>
</organism>
<feature type="compositionally biased region" description="Basic and acidic residues" evidence="1">
    <location>
        <begin position="171"/>
        <end position="180"/>
    </location>
</feature>
<dbReference type="OrthoDB" id="6435470at2759"/>
<evidence type="ECO:0000256" key="1">
    <source>
        <dbReference type="SAM" id="MobiDB-lite"/>
    </source>
</evidence>
<dbReference type="Proteomes" id="UP000291343">
    <property type="component" value="Unassembled WGS sequence"/>
</dbReference>
<evidence type="ECO:0000313" key="3">
    <source>
        <dbReference type="Proteomes" id="UP000291343"/>
    </source>
</evidence>
<accession>A0A482WTH5</accession>
<protein>
    <submittedName>
        <fullName evidence="2">Uncharacterized protein</fullName>
    </submittedName>
</protein>
<dbReference type="InParanoid" id="A0A482WTH5"/>